<feature type="region of interest" description="Disordered" evidence="1">
    <location>
        <begin position="195"/>
        <end position="242"/>
    </location>
</feature>
<feature type="compositionally biased region" description="Polar residues" evidence="1">
    <location>
        <begin position="123"/>
        <end position="134"/>
    </location>
</feature>
<protein>
    <submittedName>
        <fullName evidence="2">Uncharacterized protein</fullName>
    </submittedName>
</protein>
<reference evidence="2 3" key="1">
    <citation type="submission" date="2014-06" db="EMBL/GenBank/DDBJ databases">
        <authorList>
            <person name="Swart Estienne"/>
        </authorList>
    </citation>
    <scope>NUCLEOTIDE SEQUENCE [LARGE SCALE GENOMIC DNA]</scope>
    <source>
        <strain evidence="2 3">130c</strain>
    </source>
</reference>
<feature type="compositionally biased region" description="Basic and acidic residues" evidence="1">
    <location>
        <begin position="135"/>
        <end position="148"/>
    </location>
</feature>
<feature type="region of interest" description="Disordered" evidence="1">
    <location>
        <begin position="121"/>
        <end position="163"/>
    </location>
</feature>
<dbReference type="EMBL" id="CCKQ01004647">
    <property type="protein sequence ID" value="CDW75805.1"/>
    <property type="molecule type" value="Genomic_DNA"/>
</dbReference>
<gene>
    <name evidence="2" type="primary">Contig12259.g13093</name>
    <name evidence="2" type="ORF">STYLEM_4800</name>
</gene>
<keyword evidence="3" id="KW-1185">Reference proteome</keyword>
<feature type="compositionally biased region" description="Polar residues" evidence="1">
    <location>
        <begin position="149"/>
        <end position="163"/>
    </location>
</feature>
<evidence type="ECO:0000313" key="3">
    <source>
        <dbReference type="Proteomes" id="UP000039865"/>
    </source>
</evidence>
<dbReference type="InParanoid" id="A0A078A115"/>
<feature type="compositionally biased region" description="Polar residues" evidence="1">
    <location>
        <begin position="209"/>
        <end position="221"/>
    </location>
</feature>
<organism evidence="2 3">
    <name type="scientific">Stylonychia lemnae</name>
    <name type="common">Ciliate</name>
    <dbReference type="NCBI Taxonomy" id="5949"/>
    <lineage>
        <taxon>Eukaryota</taxon>
        <taxon>Sar</taxon>
        <taxon>Alveolata</taxon>
        <taxon>Ciliophora</taxon>
        <taxon>Intramacronucleata</taxon>
        <taxon>Spirotrichea</taxon>
        <taxon>Stichotrichia</taxon>
        <taxon>Sporadotrichida</taxon>
        <taxon>Oxytrichidae</taxon>
        <taxon>Stylonychinae</taxon>
        <taxon>Stylonychia</taxon>
    </lineage>
</organism>
<evidence type="ECO:0000256" key="1">
    <source>
        <dbReference type="SAM" id="MobiDB-lite"/>
    </source>
</evidence>
<feature type="compositionally biased region" description="Low complexity" evidence="1">
    <location>
        <begin position="228"/>
        <end position="242"/>
    </location>
</feature>
<dbReference type="AlphaFoldDB" id="A0A078A115"/>
<proteinExistence type="predicted"/>
<evidence type="ECO:0000313" key="2">
    <source>
        <dbReference type="EMBL" id="CDW75805.1"/>
    </source>
</evidence>
<dbReference type="Proteomes" id="UP000039865">
    <property type="component" value="Unassembled WGS sequence"/>
</dbReference>
<accession>A0A078A115</accession>
<name>A0A078A115_STYLE</name>
<sequence length="451" mass="51196">MKHLDLSNERLAKTVTFSNVITEHLITFNQILKETIQETLKRGTVGGANMISFHKRGQHHRKISENSYAQAFNLNLNLISKPEKHTQNVEILSIETQSTESHQPNDLQITKKEDNKVFHSAGLQKSSQLQNRSSSQKEDTIKFDEKKQVQSSQHFRQISNGSQAVKRKLQGWGSMQRLSLFESVREQQNKIVTKDQSKLQRIKKERSPQSKSFVSTPLGQNKDSKAPQSRLRINNSSSRQSLSLNGRLSSQLLSPTVAAMNKMKILPSFEPIKKQRSQLGSNCSSIKSITTPKSSKKPVLNKDYGIILNKKAKTQQIPNISRNSVEIKKSQQPQQVTNSRNQCIDKFSKTSYQNIKSVKDSNSHVYRNSLIEQTTSLLLKKYSKRQKTSLNNSIFNSFAGSSMLNKGDILSPKYQNKTLKVASCNQDKKKIKNLKQQVTIDTSLNMFDYGL</sequence>